<feature type="transmembrane region" description="Helical" evidence="2">
    <location>
        <begin position="439"/>
        <end position="456"/>
    </location>
</feature>
<keyword evidence="2" id="KW-1133">Transmembrane helix</keyword>
<evidence type="ECO:0000256" key="1">
    <source>
        <dbReference type="SAM" id="MobiDB-lite"/>
    </source>
</evidence>
<feature type="transmembrane region" description="Helical" evidence="2">
    <location>
        <begin position="924"/>
        <end position="945"/>
    </location>
</feature>
<evidence type="ECO:0000313" key="4">
    <source>
        <dbReference type="Proteomes" id="UP000253562"/>
    </source>
</evidence>
<dbReference type="Proteomes" id="UP000253562">
    <property type="component" value="Unassembled WGS sequence"/>
</dbReference>
<feature type="transmembrane region" description="Helical" evidence="2">
    <location>
        <begin position="685"/>
        <end position="707"/>
    </location>
</feature>
<protein>
    <recommendedName>
        <fullName evidence="5">DUF2157 domain-containing protein</fullName>
    </recommendedName>
</protein>
<feature type="transmembrane region" description="Helical" evidence="2">
    <location>
        <begin position="185"/>
        <end position="204"/>
    </location>
</feature>
<proteinExistence type="predicted"/>
<evidence type="ECO:0008006" key="5">
    <source>
        <dbReference type="Google" id="ProtNLM"/>
    </source>
</evidence>
<name>A0A368KWT9_9BACT</name>
<feature type="transmembrane region" description="Helical" evidence="2">
    <location>
        <begin position="777"/>
        <end position="796"/>
    </location>
</feature>
<feature type="transmembrane region" description="Helical" evidence="2">
    <location>
        <begin position="477"/>
        <end position="502"/>
    </location>
</feature>
<feature type="transmembrane region" description="Helical" evidence="2">
    <location>
        <begin position="661"/>
        <end position="679"/>
    </location>
</feature>
<feature type="transmembrane region" description="Helical" evidence="2">
    <location>
        <begin position="869"/>
        <end position="891"/>
    </location>
</feature>
<feature type="region of interest" description="Disordered" evidence="1">
    <location>
        <begin position="116"/>
        <end position="135"/>
    </location>
</feature>
<keyword evidence="2" id="KW-0812">Transmembrane</keyword>
<evidence type="ECO:0000256" key="2">
    <source>
        <dbReference type="SAM" id="Phobius"/>
    </source>
</evidence>
<feature type="transmembrane region" description="Helical" evidence="2">
    <location>
        <begin position="637"/>
        <end position="654"/>
    </location>
</feature>
<feature type="transmembrane region" description="Helical" evidence="2">
    <location>
        <begin position="380"/>
        <end position="400"/>
    </location>
</feature>
<feature type="transmembrane region" description="Helical" evidence="2">
    <location>
        <begin position="156"/>
        <end position="179"/>
    </location>
</feature>
<feature type="transmembrane region" description="Helical" evidence="2">
    <location>
        <begin position="267"/>
        <end position="284"/>
    </location>
</feature>
<organism evidence="3 4">
    <name type="scientific">Bremerella cremea</name>
    <dbReference type="NCBI Taxonomy" id="1031537"/>
    <lineage>
        <taxon>Bacteria</taxon>
        <taxon>Pseudomonadati</taxon>
        <taxon>Planctomycetota</taxon>
        <taxon>Planctomycetia</taxon>
        <taxon>Pirellulales</taxon>
        <taxon>Pirellulaceae</taxon>
        <taxon>Bremerella</taxon>
    </lineage>
</organism>
<feature type="transmembrane region" description="Helical" evidence="2">
    <location>
        <begin position="898"/>
        <end position="918"/>
    </location>
</feature>
<sequence>MSPIDRREDLRAAIDFVLKNLRYWLLDEAVQSYYQAWLTRLEETDESCQHLKPPVPDETPRGPTQEWRYRAFLEQELEQHIAARRLNEKQTARLLEENRLRGRQLRPLIRLSTPQVELAEAPSEAATEKDGPPETPSGVRLISLLEAILDPRSLQYLMMLGGCLLVLGLVIWLATQGFFDNPVVVASLLAGGNLAVLGLGAFVLTRTRFQLAGRGLALVACMLMPFHLWFYDAQGLIVLDEGGHLWIPALAIALLYTVCALLIRDTLFVYAVVGGVTLTGLMILGDQTVARFWEGAAASTLLVALGAAAIHAERAFATGEGAFSRHKFGLAFFRAGHCVLLAGLVVLLNWIVCAWTYRYGLSDLWFEWTRSPIPFAEPTLATSGSIKLLALGLTLGATYLYGYSYAMVRRHWGWIVGGTVTFLWSELILVDLLPLPMSANLVMTMFAATAILLNGLQWYIVRTKHDDQKSTNEDTSILLGLASGLSAILVALPILVGLAGFVQATFSVFALQEIGGLYVLATALTTIAAWFGAQVRRRDTGITSSAYAIGTGVSALLLVFGLLSCVGLTAWDVSLPIMLLAPLGIAVMLVVSQRPLARAWQFVAFAMVTLLIPLAAYASTVGIGIRELPITGASSPLVLSLVLLQACLFFHLMTLRTQSGVTTYLAAVTGVAALWQTMYFCQFSARLYLLCFGGLGLAILLGQRVFLVEESERSKVSKAIEGTGHLLLSISGVGCLLMSLNQLVSGGLLGRTVLLQAGFIVAALLAALLPQKHETRHWYRVLAIGQGFIMFLLITFGLDLEAWQKTEIFLTTLGLVMLAAAHVGWAKEQDQPTDGVTLGLVLGSLLSVGPVAIGMLAQRFGYYEAASAWQAVHEIGALTIALLLLGSGILCRLRATTLVGGVATLTYVATLLVFVRLPDQLQHMAVYMMIGGGVFFGVALLLSIYRDTLLALPERVRNRQGLFRVLTWR</sequence>
<evidence type="ECO:0000313" key="3">
    <source>
        <dbReference type="EMBL" id="RCS53924.1"/>
    </source>
</evidence>
<dbReference type="RefSeq" id="WP_114366988.1">
    <property type="nucleotide sequence ID" value="NZ_QPEX01000010.1"/>
</dbReference>
<feature type="transmembrane region" description="Helical" evidence="2">
    <location>
        <begin position="243"/>
        <end position="262"/>
    </location>
</feature>
<feature type="transmembrane region" description="Helical" evidence="2">
    <location>
        <begin position="838"/>
        <end position="857"/>
    </location>
</feature>
<feature type="transmembrane region" description="Helical" evidence="2">
    <location>
        <begin position="575"/>
        <end position="591"/>
    </location>
</feature>
<accession>A0A368KWT9</accession>
<feature type="transmembrane region" description="Helical" evidence="2">
    <location>
        <begin position="296"/>
        <end position="317"/>
    </location>
</feature>
<reference evidence="3 4" key="1">
    <citation type="submission" date="2018-07" db="EMBL/GenBank/DDBJ databases">
        <title>Comparative genomes isolates from brazilian mangrove.</title>
        <authorList>
            <person name="De Araujo J.E."/>
            <person name="Taketani R.G."/>
            <person name="Silva M.C.P."/>
            <person name="Lourenco M.V."/>
            <person name="Oliveira V.M."/>
            <person name="Andreote F.D."/>
        </authorList>
    </citation>
    <scope>NUCLEOTIDE SEQUENCE [LARGE SCALE GENOMIC DNA]</scope>
    <source>
        <strain evidence="3 4">HEX PRIS-MGV</strain>
    </source>
</reference>
<keyword evidence="2" id="KW-0472">Membrane</keyword>
<feature type="transmembrane region" description="Helical" evidence="2">
    <location>
        <begin position="752"/>
        <end position="770"/>
    </location>
</feature>
<feature type="transmembrane region" description="Helical" evidence="2">
    <location>
        <begin position="412"/>
        <end position="433"/>
    </location>
</feature>
<feature type="transmembrane region" description="Helical" evidence="2">
    <location>
        <begin position="719"/>
        <end position="740"/>
    </location>
</feature>
<feature type="transmembrane region" description="Helical" evidence="2">
    <location>
        <begin position="514"/>
        <end position="533"/>
    </location>
</feature>
<comment type="caution">
    <text evidence="3">The sequence shown here is derived from an EMBL/GenBank/DDBJ whole genome shotgun (WGS) entry which is preliminary data.</text>
</comment>
<dbReference type="AlphaFoldDB" id="A0A368KWT9"/>
<gene>
    <name evidence="3" type="ORF">DTL42_01790</name>
</gene>
<feature type="transmembrane region" description="Helical" evidence="2">
    <location>
        <begin position="338"/>
        <end position="360"/>
    </location>
</feature>
<feature type="transmembrane region" description="Helical" evidence="2">
    <location>
        <begin position="211"/>
        <end position="231"/>
    </location>
</feature>
<feature type="transmembrane region" description="Helical" evidence="2">
    <location>
        <begin position="808"/>
        <end position="826"/>
    </location>
</feature>
<feature type="transmembrane region" description="Helical" evidence="2">
    <location>
        <begin position="545"/>
        <end position="569"/>
    </location>
</feature>
<dbReference type="EMBL" id="QPEX01000010">
    <property type="protein sequence ID" value="RCS53924.1"/>
    <property type="molecule type" value="Genomic_DNA"/>
</dbReference>
<feature type="transmembrane region" description="Helical" evidence="2">
    <location>
        <begin position="603"/>
        <end position="625"/>
    </location>
</feature>
<dbReference type="OrthoDB" id="267417at2"/>